<name>A0A1I6WKH8_9GAMM</name>
<dbReference type="GO" id="GO:0016301">
    <property type="term" value="F:kinase activity"/>
    <property type="evidence" value="ECO:0007669"/>
    <property type="project" value="UniProtKB-KW"/>
</dbReference>
<dbReference type="SUPFAM" id="SSF52540">
    <property type="entry name" value="P-loop containing nucleoside triphosphate hydrolases"/>
    <property type="match status" value="1"/>
</dbReference>
<gene>
    <name evidence="2" type="ORF">SAMN05444586_10765</name>
</gene>
<dbReference type="EMBL" id="FOZU01000076">
    <property type="protein sequence ID" value="SFT26054.1"/>
    <property type="molecule type" value="Genomic_DNA"/>
</dbReference>
<dbReference type="PANTHER" id="PTHR34383">
    <property type="entry name" value="POLYPHOSPHATE:AMP PHOSPHOTRANSFERASE-RELATED"/>
    <property type="match status" value="1"/>
</dbReference>
<dbReference type="PANTHER" id="PTHR34383:SF3">
    <property type="entry name" value="POLYPHOSPHATE:AMP PHOSPHOTRANSFERASE"/>
    <property type="match status" value="1"/>
</dbReference>
<accession>A0A1I6WKH8</accession>
<dbReference type="InterPro" id="IPR022488">
    <property type="entry name" value="PPK2-related"/>
</dbReference>
<feature type="domain" description="Polyphosphate kinase-2-related" evidence="1">
    <location>
        <begin position="263"/>
        <end position="468"/>
    </location>
</feature>
<keyword evidence="3" id="KW-1185">Reference proteome</keyword>
<reference evidence="3" key="1">
    <citation type="submission" date="2016-10" db="EMBL/GenBank/DDBJ databases">
        <authorList>
            <person name="Varghese N."/>
            <person name="Submissions S."/>
        </authorList>
    </citation>
    <scope>NUCLEOTIDE SEQUENCE [LARGE SCALE GENOMIC DNA]</scope>
    <source>
        <strain evidence="3">ANC 5076</strain>
    </source>
</reference>
<evidence type="ECO:0000313" key="3">
    <source>
        <dbReference type="Proteomes" id="UP000182827"/>
    </source>
</evidence>
<keyword evidence="2" id="KW-0808">Transferase</keyword>
<dbReference type="InterPro" id="IPR027417">
    <property type="entry name" value="P-loop_NTPase"/>
</dbReference>
<evidence type="ECO:0000259" key="1">
    <source>
        <dbReference type="Pfam" id="PF03976"/>
    </source>
</evidence>
<dbReference type="AlphaFoldDB" id="A0A1I6WKH8"/>
<feature type="domain" description="Polyphosphate kinase-2-related" evidence="1">
    <location>
        <begin position="20"/>
        <end position="223"/>
    </location>
</feature>
<dbReference type="RefSeq" id="WP_074947953.1">
    <property type="nucleotide sequence ID" value="NZ_FOZU01000076.1"/>
</dbReference>
<protein>
    <submittedName>
        <fullName evidence="2">Polyphosphate kinase 2, PPK2 family</fullName>
    </submittedName>
</protein>
<dbReference type="Gene3D" id="3.40.50.300">
    <property type="entry name" value="P-loop containing nucleotide triphosphate hydrolases"/>
    <property type="match status" value="2"/>
</dbReference>
<dbReference type="Proteomes" id="UP000182827">
    <property type="component" value="Unassembled WGS sequence"/>
</dbReference>
<sequence>MKNQQLSLDLIEAQYNFKNSKNNKNSKSLLIIIGGIELTKKSNAIKKLSELMDPRYLKIKADLPNKIKSNSLIWSPYINDIPKRGEIVTFYGNWYTDLLASTLYENTKKSDYYFKEHLEKINIFENYLKNNNIDIVKVWFDLPWSSIKIRVSDLNLNRAFQRVPNHSWDNFPIEKWKTKDLYNKINFYRKQFTDDWYIIDSQNNKERNLAFANIVLSHLKNTAPPKNASLDYQPAALSPLLTQISKGDIERVQYKKMIKILEHKVAEALRFSSKNVVFAFEGMDAAGKGSSIKRLIKYLDPYEYSIHSISAPENFEKLRPYLWRFWNKHTVNGEINIFDRTWYGRVLVERIECLITEAEWQTAYEEINHYEKQLTETNTIVLKFWLAISKDEQLIRFEKRQKTPQKHFKITDDDWRNRDKWDAYLQAASDMFKYTNTEHAPWHIISNDNKLAARIEILQTILKSLQTEIVCK</sequence>
<proteinExistence type="predicted"/>
<organism evidence="2 3">
    <name type="scientific">Acinetobacter bohemicus</name>
    <dbReference type="NCBI Taxonomy" id="1435036"/>
    <lineage>
        <taxon>Bacteria</taxon>
        <taxon>Pseudomonadati</taxon>
        <taxon>Pseudomonadota</taxon>
        <taxon>Gammaproteobacteria</taxon>
        <taxon>Moraxellales</taxon>
        <taxon>Moraxellaceae</taxon>
        <taxon>Acinetobacter</taxon>
    </lineage>
</organism>
<evidence type="ECO:0000313" key="2">
    <source>
        <dbReference type="EMBL" id="SFT26054.1"/>
    </source>
</evidence>
<keyword evidence="2" id="KW-0418">Kinase</keyword>
<dbReference type="Pfam" id="PF03976">
    <property type="entry name" value="PPK2"/>
    <property type="match status" value="2"/>
</dbReference>